<proteinExistence type="predicted"/>
<accession>A0A8X6PEV8</accession>
<evidence type="ECO:0000313" key="1">
    <source>
        <dbReference type="EMBL" id="GFT62911.1"/>
    </source>
</evidence>
<organism evidence="1 2">
    <name type="scientific">Nephila pilipes</name>
    <name type="common">Giant wood spider</name>
    <name type="synonym">Nephila maculata</name>
    <dbReference type="NCBI Taxonomy" id="299642"/>
    <lineage>
        <taxon>Eukaryota</taxon>
        <taxon>Metazoa</taxon>
        <taxon>Ecdysozoa</taxon>
        <taxon>Arthropoda</taxon>
        <taxon>Chelicerata</taxon>
        <taxon>Arachnida</taxon>
        <taxon>Araneae</taxon>
        <taxon>Araneomorphae</taxon>
        <taxon>Entelegynae</taxon>
        <taxon>Araneoidea</taxon>
        <taxon>Nephilidae</taxon>
        <taxon>Nephila</taxon>
    </lineage>
</organism>
<dbReference type="GO" id="GO:0046982">
    <property type="term" value="F:protein heterodimerization activity"/>
    <property type="evidence" value="ECO:0007669"/>
    <property type="project" value="InterPro"/>
</dbReference>
<name>A0A8X6PEV8_NEPPI</name>
<protein>
    <submittedName>
        <fullName evidence="1">Uncharacterized protein</fullName>
    </submittedName>
</protein>
<sequence>MQVKRKPKLKPLDAPKEFMRCTPNLLYLIDPTAKADQDAKHMVGDILNQMCRQVIKKANELASRNQTTPNLGTQEVINALKETLGPNMARHAIAEGTRNSLLFLNDRSAYKIEDFVYKVRKIDFQHSEASDAVIAELKETLN</sequence>
<dbReference type="OrthoDB" id="10378096at2759"/>
<dbReference type="AlphaFoldDB" id="A0A8X6PEV8"/>
<gene>
    <name evidence="1" type="ORF">NPIL_557061</name>
</gene>
<comment type="caution">
    <text evidence="1">The sequence shown here is derived from an EMBL/GenBank/DDBJ whole genome shotgun (WGS) entry which is preliminary data.</text>
</comment>
<dbReference type="Proteomes" id="UP000887013">
    <property type="component" value="Unassembled WGS sequence"/>
</dbReference>
<keyword evidence="2" id="KW-1185">Reference proteome</keyword>
<dbReference type="Gene3D" id="1.10.20.10">
    <property type="entry name" value="Histone, subunit A"/>
    <property type="match status" value="1"/>
</dbReference>
<dbReference type="InterPro" id="IPR009072">
    <property type="entry name" value="Histone-fold"/>
</dbReference>
<dbReference type="EMBL" id="BMAW01068131">
    <property type="protein sequence ID" value="GFT62911.1"/>
    <property type="molecule type" value="Genomic_DNA"/>
</dbReference>
<reference evidence="1" key="1">
    <citation type="submission" date="2020-08" db="EMBL/GenBank/DDBJ databases">
        <title>Multicomponent nature underlies the extraordinary mechanical properties of spider dragline silk.</title>
        <authorList>
            <person name="Kono N."/>
            <person name="Nakamura H."/>
            <person name="Mori M."/>
            <person name="Yoshida Y."/>
            <person name="Ohtoshi R."/>
            <person name="Malay A.D."/>
            <person name="Moran D.A.P."/>
            <person name="Tomita M."/>
            <person name="Numata K."/>
            <person name="Arakawa K."/>
        </authorList>
    </citation>
    <scope>NUCLEOTIDE SEQUENCE</scope>
</reference>
<evidence type="ECO:0000313" key="2">
    <source>
        <dbReference type="Proteomes" id="UP000887013"/>
    </source>
</evidence>